<dbReference type="EMBL" id="JBJJXI010000089">
    <property type="protein sequence ID" value="KAL3394645.1"/>
    <property type="molecule type" value="Genomic_DNA"/>
</dbReference>
<comment type="caution">
    <text evidence="18">The sequence shown here is derived from an EMBL/GenBank/DDBJ whole genome shotgun (WGS) entry which is preliminary data.</text>
</comment>
<dbReference type="AlphaFoldDB" id="A0ABD2WNT0"/>
<evidence type="ECO:0000256" key="17">
    <source>
        <dbReference type="SAM" id="Phobius"/>
    </source>
</evidence>
<proteinExistence type="inferred from homology"/>
<keyword evidence="13" id="KW-0496">Mitochondrion</keyword>
<evidence type="ECO:0000256" key="15">
    <source>
        <dbReference type="ARBA" id="ARBA00032395"/>
    </source>
</evidence>
<dbReference type="Proteomes" id="UP001627154">
    <property type="component" value="Unassembled WGS sequence"/>
</dbReference>
<feature type="transmembrane region" description="Helical" evidence="17">
    <location>
        <begin position="57"/>
        <end position="79"/>
    </location>
</feature>
<evidence type="ECO:0000256" key="2">
    <source>
        <dbReference type="ARBA" id="ARBA00004434"/>
    </source>
</evidence>
<keyword evidence="6" id="KW-0813">Transport</keyword>
<comment type="subcellular location">
    <subcellularLocation>
        <location evidence="2">Mitochondrion inner membrane</location>
        <topology evidence="2">Single-pass membrane protein</topology>
    </subcellularLocation>
</comment>
<evidence type="ECO:0000256" key="14">
    <source>
        <dbReference type="ARBA" id="ARBA00023136"/>
    </source>
</evidence>
<keyword evidence="8 17" id="KW-0812">Transmembrane</keyword>
<evidence type="ECO:0000256" key="4">
    <source>
        <dbReference type="ARBA" id="ARBA00011533"/>
    </source>
</evidence>
<keyword evidence="7" id="KW-0679">Respiratory chain</keyword>
<evidence type="ECO:0000256" key="10">
    <source>
        <dbReference type="ARBA" id="ARBA00022946"/>
    </source>
</evidence>
<keyword evidence="11" id="KW-0249">Electron transport</keyword>
<evidence type="ECO:0000313" key="18">
    <source>
        <dbReference type="EMBL" id="KAL3394645.1"/>
    </source>
</evidence>
<evidence type="ECO:0000256" key="12">
    <source>
        <dbReference type="ARBA" id="ARBA00022989"/>
    </source>
</evidence>
<keyword evidence="9" id="KW-0999">Mitochondrion inner membrane</keyword>
<dbReference type="PANTHER" id="PTHR13178:SF0">
    <property type="entry name" value="NADH DEHYDROGENASE [UBIQUINONE] 1 BETA SUBCOMPLEX SUBUNIT 5, MITOCHONDRIAL"/>
    <property type="match status" value="1"/>
</dbReference>
<evidence type="ECO:0000256" key="11">
    <source>
        <dbReference type="ARBA" id="ARBA00022982"/>
    </source>
</evidence>
<evidence type="ECO:0000256" key="3">
    <source>
        <dbReference type="ARBA" id="ARBA00007152"/>
    </source>
</evidence>
<keyword evidence="14 17" id="KW-0472">Membrane</keyword>
<dbReference type="PANTHER" id="PTHR13178">
    <property type="entry name" value="NADH-UBIQUINONE OXIDOREDUCTASE SGDH SUBUNIT"/>
    <property type="match status" value="1"/>
</dbReference>
<comment type="similarity">
    <text evidence="3">Belongs to the complex I NDUFB5 subunit family.</text>
</comment>
<sequence length="180" mass="21542">MVWSSFIRSPIQNMNKIRFLLPKITAKNGINPTQVCHSGSMVITASRWQWHKTKDTIHFYLMVAGIPITLLITYANVFVGPATLTKTPEGYEPKYWEYFRHPISRWMARNFFDNPQKDYEKNLAAIYEETQLMKVRALEQKVWNLQKERQDYKYNYFLPYDTFGLRQFRELVKRQVDGME</sequence>
<evidence type="ECO:0000256" key="6">
    <source>
        <dbReference type="ARBA" id="ARBA00022448"/>
    </source>
</evidence>
<keyword evidence="19" id="KW-1185">Reference proteome</keyword>
<comment type="subunit">
    <text evidence="4">Complex I is composed of 45 different subunits.</text>
</comment>
<evidence type="ECO:0000256" key="13">
    <source>
        <dbReference type="ARBA" id="ARBA00023128"/>
    </source>
</evidence>
<organism evidence="18 19">
    <name type="scientific">Trichogramma kaykai</name>
    <dbReference type="NCBI Taxonomy" id="54128"/>
    <lineage>
        <taxon>Eukaryota</taxon>
        <taxon>Metazoa</taxon>
        <taxon>Ecdysozoa</taxon>
        <taxon>Arthropoda</taxon>
        <taxon>Hexapoda</taxon>
        <taxon>Insecta</taxon>
        <taxon>Pterygota</taxon>
        <taxon>Neoptera</taxon>
        <taxon>Endopterygota</taxon>
        <taxon>Hymenoptera</taxon>
        <taxon>Apocrita</taxon>
        <taxon>Proctotrupomorpha</taxon>
        <taxon>Chalcidoidea</taxon>
        <taxon>Trichogrammatidae</taxon>
        <taxon>Trichogramma</taxon>
    </lineage>
</organism>
<dbReference type="Pfam" id="PF09781">
    <property type="entry name" value="NDUF_B5"/>
    <property type="match status" value="1"/>
</dbReference>
<evidence type="ECO:0000256" key="16">
    <source>
        <dbReference type="ARBA" id="ARBA00032550"/>
    </source>
</evidence>
<evidence type="ECO:0000256" key="7">
    <source>
        <dbReference type="ARBA" id="ARBA00022660"/>
    </source>
</evidence>
<dbReference type="InterPro" id="IPR019173">
    <property type="entry name" value="NADH_UbQ_OxRdtase_B5_su"/>
</dbReference>
<keyword evidence="10" id="KW-0809">Transit peptide</keyword>
<evidence type="ECO:0000256" key="9">
    <source>
        <dbReference type="ARBA" id="ARBA00022792"/>
    </source>
</evidence>
<reference evidence="18 19" key="1">
    <citation type="journal article" date="2024" name="bioRxiv">
        <title>A reference genome for Trichogramma kaykai: A tiny desert-dwelling parasitoid wasp with competing sex-ratio distorters.</title>
        <authorList>
            <person name="Culotta J."/>
            <person name="Lindsey A.R."/>
        </authorList>
    </citation>
    <scope>NUCLEOTIDE SEQUENCE [LARGE SCALE GENOMIC DNA]</scope>
    <source>
        <strain evidence="18 19">KSX58</strain>
    </source>
</reference>
<comment type="function">
    <text evidence="1">Accessory subunit of the mitochondrial membrane respiratory chain NADH dehydrogenase (Complex I), that is believed not to be involved in catalysis. Complex I functions in the transfer of electrons from NADH to the respiratory chain. The immediate electron acceptor for the enzyme is believed to be ubiquinone.</text>
</comment>
<protein>
    <recommendedName>
        <fullName evidence="5">NADH dehydrogenase [ubiquinone] 1 beta subcomplex subunit 5, mitochondrial</fullName>
    </recommendedName>
    <alternativeName>
        <fullName evidence="16">Complex I-SGDH</fullName>
    </alternativeName>
    <alternativeName>
        <fullName evidence="15">NADH-ubiquinone oxidoreductase SGDH subunit</fullName>
    </alternativeName>
</protein>
<gene>
    <name evidence="18" type="ORF">TKK_011114</name>
</gene>
<evidence type="ECO:0000256" key="8">
    <source>
        <dbReference type="ARBA" id="ARBA00022692"/>
    </source>
</evidence>
<name>A0ABD2WNT0_9HYME</name>
<evidence type="ECO:0000256" key="1">
    <source>
        <dbReference type="ARBA" id="ARBA00003195"/>
    </source>
</evidence>
<evidence type="ECO:0000256" key="5">
    <source>
        <dbReference type="ARBA" id="ARBA00015175"/>
    </source>
</evidence>
<dbReference type="GO" id="GO:0005743">
    <property type="term" value="C:mitochondrial inner membrane"/>
    <property type="evidence" value="ECO:0007669"/>
    <property type="project" value="UniProtKB-SubCell"/>
</dbReference>
<evidence type="ECO:0000313" key="19">
    <source>
        <dbReference type="Proteomes" id="UP001627154"/>
    </source>
</evidence>
<accession>A0ABD2WNT0</accession>
<keyword evidence="12 17" id="KW-1133">Transmembrane helix</keyword>